<evidence type="ECO:0000313" key="1">
    <source>
        <dbReference type="EMBL" id="ETW77739.1"/>
    </source>
</evidence>
<dbReference type="InParanoid" id="W4JW92"/>
<dbReference type="HOGENOM" id="CLU_2498143_0_0_1"/>
<reference evidence="1 2" key="1">
    <citation type="journal article" date="2012" name="New Phytol.">
        <title>Insight into trade-off between wood decay and parasitism from the genome of a fungal forest pathogen.</title>
        <authorList>
            <person name="Olson A."/>
            <person name="Aerts A."/>
            <person name="Asiegbu F."/>
            <person name="Belbahri L."/>
            <person name="Bouzid O."/>
            <person name="Broberg A."/>
            <person name="Canback B."/>
            <person name="Coutinho P.M."/>
            <person name="Cullen D."/>
            <person name="Dalman K."/>
            <person name="Deflorio G."/>
            <person name="van Diepen L.T."/>
            <person name="Dunand C."/>
            <person name="Duplessis S."/>
            <person name="Durling M."/>
            <person name="Gonthier P."/>
            <person name="Grimwood J."/>
            <person name="Fossdal C.G."/>
            <person name="Hansson D."/>
            <person name="Henrissat B."/>
            <person name="Hietala A."/>
            <person name="Himmelstrand K."/>
            <person name="Hoffmeister D."/>
            <person name="Hogberg N."/>
            <person name="James T.Y."/>
            <person name="Karlsson M."/>
            <person name="Kohler A."/>
            <person name="Kues U."/>
            <person name="Lee Y.H."/>
            <person name="Lin Y.C."/>
            <person name="Lind M."/>
            <person name="Lindquist E."/>
            <person name="Lombard V."/>
            <person name="Lucas S."/>
            <person name="Lunden K."/>
            <person name="Morin E."/>
            <person name="Murat C."/>
            <person name="Park J."/>
            <person name="Raffaello T."/>
            <person name="Rouze P."/>
            <person name="Salamov A."/>
            <person name="Schmutz J."/>
            <person name="Solheim H."/>
            <person name="Stahlberg J."/>
            <person name="Velez H."/>
            <person name="de Vries R.P."/>
            <person name="Wiebenga A."/>
            <person name="Woodward S."/>
            <person name="Yakovlev I."/>
            <person name="Garbelotto M."/>
            <person name="Martin F."/>
            <person name="Grigoriev I.V."/>
            <person name="Stenlid J."/>
        </authorList>
    </citation>
    <scope>NUCLEOTIDE SEQUENCE [LARGE SCALE GENOMIC DNA]</scope>
    <source>
        <strain evidence="1 2">TC 32-1</strain>
    </source>
</reference>
<organism evidence="1 2">
    <name type="scientific">Heterobasidion irregulare (strain TC 32-1)</name>
    <dbReference type="NCBI Taxonomy" id="747525"/>
    <lineage>
        <taxon>Eukaryota</taxon>
        <taxon>Fungi</taxon>
        <taxon>Dikarya</taxon>
        <taxon>Basidiomycota</taxon>
        <taxon>Agaricomycotina</taxon>
        <taxon>Agaricomycetes</taxon>
        <taxon>Russulales</taxon>
        <taxon>Bondarzewiaceae</taxon>
        <taxon>Heterobasidion</taxon>
        <taxon>Heterobasidion annosum species complex</taxon>
    </lineage>
</organism>
<evidence type="ECO:0000313" key="2">
    <source>
        <dbReference type="Proteomes" id="UP000030671"/>
    </source>
</evidence>
<dbReference type="GeneID" id="20672920"/>
<keyword evidence="2" id="KW-1185">Reference proteome</keyword>
<sequence length="86" mass="9505">MWPVDFASAGREKALVCAAAWAWAWAWGFFEFLGRSLVVDAGRPWIHTVGEHDLCSGATRMQAVKPNIAISDVIDRRAGVWDQCAT</sequence>
<dbReference type="RefSeq" id="XP_009549774.1">
    <property type="nucleotide sequence ID" value="XM_009551479.1"/>
</dbReference>
<dbReference type="KEGG" id="hir:HETIRDRAFT_411101"/>
<name>W4JW92_HETIT</name>
<gene>
    <name evidence="1" type="ORF">HETIRDRAFT_411101</name>
</gene>
<proteinExistence type="predicted"/>
<dbReference type="AlphaFoldDB" id="W4JW92"/>
<accession>W4JW92</accession>
<dbReference type="EMBL" id="KI925462">
    <property type="protein sequence ID" value="ETW77739.1"/>
    <property type="molecule type" value="Genomic_DNA"/>
</dbReference>
<protein>
    <submittedName>
        <fullName evidence="1">Uncharacterized protein</fullName>
    </submittedName>
</protein>
<dbReference type="Proteomes" id="UP000030671">
    <property type="component" value="Unassembled WGS sequence"/>
</dbReference>